<dbReference type="Proteomes" id="UP000095347">
    <property type="component" value="Unassembled WGS sequence"/>
</dbReference>
<proteinExistence type="predicted"/>
<gene>
    <name evidence="2" type="ORF">BEN30_01155</name>
</gene>
<feature type="compositionally biased region" description="Low complexity" evidence="1">
    <location>
        <begin position="58"/>
        <end position="87"/>
    </location>
</feature>
<protein>
    <submittedName>
        <fullName evidence="2">Uncharacterized protein</fullName>
    </submittedName>
</protein>
<evidence type="ECO:0000256" key="1">
    <source>
        <dbReference type="SAM" id="MobiDB-lite"/>
    </source>
</evidence>
<feature type="region of interest" description="Disordered" evidence="1">
    <location>
        <begin position="20"/>
        <end position="89"/>
    </location>
</feature>
<name>A0A1E5Q3I8_9PROT</name>
<evidence type="ECO:0000313" key="3">
    <source>
        <dbReference type="Proteomes" id="UP000095347"/>
    </source>
</evidence>
<comment type="caution">
    <text evidence="2">The sequence shown here is derived from an EMBL/GenBank/DDBJ whole genome shotgun (WGS) entry which is preliminary data.</text>
</comment>
<dbReference type="RefSeq" id="WP_069959391.1">
    <property type="nucleotide sequence ID" value="NZ_MCGG01000078.1"/>
</dbReference>
<evidence type="ECO:0000313" key="2">
    <source>
        <dbReference type="EMBL" id="OEJ64044.1"/>
    </source>
</evidence>
<dbReference type="EMBL" id="MCGG01000078">
    <property type="protein sequence ID" value="OEJ64044.1"/>
    <property type="molecule type" value="Genomic_DNA"/>
</dbReference>
<accession>A0A1E5Q3I8</accession>
<reference evidence="3" key="1">
    <citation type="submission" date="2016-07" db="EMBL/GenBank/DDBJ databases">
        <authorList>
            <person name="Florea S."/>
            <person name="Webb J.S."/>
            <person name="Jaromczyk J."/>
            <person name="Schardl C.L."/>
        </authorList>
    </citation>
    <scope>NUCLEOTIDE SEQUENCE [LARGE SCALE GENOMIC DNA]</scope>
    <source>
        <strain evidence="3">MV-1</strain>
    </source>
</reference>
<sequence>MSLAHALLMAELLLKAIDNGSPLAPSLHTPGPLTQEPSPMDDQTADQTSPAAPTDTPADVVANTTAGATADAPPSPAPATDASTHPSDAQTLIGEITQLVQILDKNPDIFDFLRTLMAK</sequence>
<organism evidence="2 3">
    <name type="scientific">Magnetovibrio blakemorei</name>
    <dbReference type="NCBI Taxonomy" id="28181"/>
    <lineage>
        <taxon>Bacteria</taxon>
        <taxon>Pseudomonadati</taxon>
        <taxon>Pseudomonadota</taxon>
        <taxon>Alphaproteobacteria</taxon>
        <taxon>Rhodospirillales</taxon>
        <taxon>Magnetovibrionaceae</taxon>
        <taxon>Magnetovibrio</taxon>
    </lineage>
</organism>
<dbReference type="AlphaFoldDB" id="A0A1E5Q3I8"/>
<keyword evidence="3" id="KW-1185">Reference proteome</keyword>